<feature type="domain" description="Exonuclease" evidence="8">
    <location>
        <begin position="2"/>
        <end position="167"/>
    </location>
</feature>
<keyword evidence="1" id="KW-0808">Transferase</keyword>
<keyword evidence="4" id="KW-0540">Nuclease</keyword>
<dbReference type="Gene3D" id="3.30.420.10">
    <property type="entry name" value="Ribonuclease H-like superfamily/Ribonuclease H"/>
    <property type="match status" value="1"/>
</dbReference>
<dbReference type="GO" id="GO:0003676">
    <property type="term" value="F:nucleic acid binding"/>
    <property type="evidence" value="ECO:0007669"/>
    <property type="project" value="InterPro"/>
</dbReference>
<dbReference type="AlphaFoldDB" id="A0A0R1VGJ6"/>
<dbReference type="PANTHER" id="PTHR30231:SF42">
    <property type="entry name" value="EXONUCLEASE"/>
    <property type="match status" value="1"/>
</dbReference>
<evidence type="ECO:0000256" key="2">
    <source>
        <dbReference type="ARBA" id="ARBA00022695"/>
    </source>
</evidence>
<evidence type="ECO:0000256" key="1">
    <source>
        <dbReference type="ARBA" id="ARBA00022679"/>
    </source>
</evidence>
<dbReference type="Pfam" id="PF00929">
    <property type="entry name" value="RNase_T"/>
    <property type="match status" value="1"/>
</dbReference>
<evidence type="ECO:0000256" key="5">
    <source>
        <dbReference type="ARBA" id="ARBA00022839"/>
    </source>
</evidence>
<protein>
    <recommendedName>
        <fullName evidence="7">DNA polymerase III polC-type</fullName>
    </recommendedName>
</protein>
<reference evidence="9 10" key="1">
    <citation type="journal article" date="2015" name="Genome Announc.">
        <title>Expanding the biotechnology potential of lactobacilli through comparative genomics of 213 strains and associated genera.</title>
        <authorList>
            <person name="Sun Z."/>
            <person name="Harris H.M."/>
            <person name="McCann A."/>
            <person name="Guo C."/>
            <person name="Argimon S."/>
            <person name="Zhang W."/>
            <person name="Yang X."/>
            <person name="Jeffery I.B."/>
            <person name="Cooney J.C."/>
            <person name="Kagawa T.F."/>
            <person name="Liu W."/>
            <person name="Song Y."/>
            <person name="Salvetti E."/>
            <person name="Wrobel A."/>
            <person name="Rasinkangas P."/>
            <person name="Parkhill J."/>
            <person name="Rea M.C."/>
            <person name="O'Sullivan O."/>
            <person name="Ritari J."/>
            <person name="Douillard F.P."/>
            <person name="Paul Ross R."/>
            <person name="Yang R."/>
            <person name="Briner A.E."/>
            <person name="Felis G.E."/>
            <person name="de Vos W.M."/>
            <person name="Barrangou R."/>
            <person name="Klaenhammer T.R."/>
            <person name="Caufield P.W."/>
            <person name="Cui Y."/>
            <person name="Zhang H."/>
            <person name="O'Toole P.W."/>
        </authorList>
    </citation>
    <scope>NUCLEOTIDE SEQUENCE [LARGE SCALE GENOMIC DNA]</scope>
    <source>
        <strain evidence="9 10">DSM 18630</strain>
    </source>
</reference>
<dbReference type="GO" id="GO:0003887">
    <property type="term" value="F:DNA-directed DNA polymerase activity"/>
    <property type="evidence" value="ECO:0007669"/>
    <property type="project" value="UniProtKB-KW"/>
</dbReference>
<evidence type="ECO:0000259" key="8">
    <source>
        <dbReference type="SMART" id="SM00479"/>
    </source>
</evidence>
<accession>A0A0R1VGJ6</accession>
<dbReference type="InterPro" id="IPR013520">
    <property type="entry name" value="Ribonucl_H"/>
</dbReference>
<name>A0A0R1VGJ6_9LACO</name>
<gene>
    <name evidence="9" type="ORF">FC89_GL002308</name>
</gene>
<dbReference type="OrthoDB" id="9803913at2"/>
<dbReference type="GeneID" id="98319973"/>
<evidence type="ECO:0000256" key="6">
    <source>
        <dbReference type="ARBA" id="ARBA00022932"/>
    </source>
</evidence>
<evidence type="ECO:0000313" key="10">
    <source>
        <dbReference type="Proteomes" id="UP000051451"/>
    </source>
</evidence>
<evidence type="ECO:0000256" key="3">
    <source>
        <dbReference type="ARBA" id="ARBA00022705"/>
    </source>
</evidence>
<sequence length="178" mass="19989">MNFSAIDFETANGHRNSACSLAITVVKDNQIVDQLYSLLNPQTYFDRRNIKIHGIQEADVQEAPTIADLWPHIAALFQPDKLIVAHNARFDCSVLQNSLATFGISTTSFAVLDTLQSSRRLLKGYENYRLNTVCQNLNIELQHHHNALADSIACAQIALWQQNHFGSDALLPFIKQPE</sequence>
<dbReference type="InterPro" id="IPR036397">
    <property type="entry name" value="RNaseH_sf"/>
</dbReference>
<dbReference type="InterPro" id="IPR012337">
    <property type="entry name" value="RNaseH-like_sf"/>
</dbReference>
<dbReference type="RefSeq" id="WP_057872663.1">
    <property type="nucleotide sequence ID" value="NZ_AZGB01000029.1"/>
</dbReference>
<dbReference type="PATRIC" id="fig|1423750.3.peg.2351"/>
<dbReference type="STRING" id="1423750.FC89_GL002308"/>
<dbReference type="SUPFAM" id="SSF53098">
    <property type="entry name" value="Ribonuclease H-like"/>
    <property type="match status" value="1"/>
</dbReference>
<dbReference type="FunFam" id="3.30.420.10:FF:000045">
    <property type="entry name" value="3'-5' exonuclease DinG"/>
    <property type="match status" value="1"/>
</dbReference>
<dbReference type="GO" id="GO:0008408">
    <property type="term" value="F:3'-5' exonuclease activity"/>
    <property type="evidence" value="ECO:0007669"/>
    <property type="project" value="TreeGrafter"/>
</dbReference>
<dbReference type="EMBL" id="AZGB01000029">
    <property type="protein sequence ID" value="KRM04367.1"/>
    <property type="molecule type" value="Genomic_DNA"/>
</dbReference>
<keyword evidence="10" id="KW-1185">Reference proteome</keyword>
<keyword evidence="3" id="KW-0235">DNA replication</keyword>
<keyword evidence="5" id="KW-0269">Exonuclease</keyword>
<evidence type="ECO:0000313" key="9">
    <source>
        <dbReference type="EMBL" id="KRM04367.1"/>
    </source>
</evidence>
<evidence type="ECO:0000256" key="7">
    <source>
        <dbReference type="ARBA" id="ARBA00070925"/>
    </source>
</evidence>
<dbReference type="GO" id="GO:0005829">
    <property type="term" value="C:cytosol"/>
    <property type="evidence" value="ECO:0007669"/>
    <property type="project" value="TreeGrafter"/>
</dbReference>
<dbReference type="CDD" id="cd06130">
    <property type="entry name" value="DNA_pol_III_epsilon_like"/>
    <property type="match status" value="1"/>
</dbReference>
<organism evidence="9 10">
    <name type="scientific">Liquorilactobacillus ghanensis DSM 18630</name>
    <dbReference type="NCBI Taxonomy" id="1423750"/>
    <lineage>
        <taxon>Bacteria</taxon>
        <taxon>Bacillati</taxon>
        <taxon>Bacillota</taxon>
        <taxon>Bacilli</taxon>
        <taxon>Lactobacillales</taxon>
        <taxon>Lactobacillaceae</taxon>
        <taxon>Liquorilactobacillus</taxon>
    </lineage>
</organism>
<dbReference type="SMART" id="SM00479">
    <property type="entry name" value="EXOIII"/>
    <property type="match status" value="1"/>
</dbReference>
<keyword evidence="5" id="KW-0378">Hydrolase</keyword>
<proteinExistence type="predicted"/>
<dbReference type="PANTHER" id="PTHR30231">
    <property type="entry name" value="DNA POLYMERASE III SUBUNIT EPSILON"/>
    <property type="match status" value="1"/>
</dbReference>
<keyword evidence="2" id="KW-0548">Nucleotidyltransferase</keyword>
<comment type="caution">
    <text evidence="9">The sequence shown here is derived from an EMBL/GenBank/DDBJ whole genome shotgun (WGS) entry which is preliminary data.</text>
</comment>
<keyword evidence="6 9" id="KW-0239">DNA-directed DNA polymerase</keyword>
<dbReference type="Proteomes" id="UP000051451">
    <property type="component" value="Unassembled WGS sequence"/>
</dbReference>
<evidence type="ECO:0000256" key="4">
    <source>
        <dbReference type="ARBA" id="ARBA00022722"/>
    </source>
</evidence>
<dbReference type="GO" id="GO:0006260">
    <property type="term" value="P:DNA replication"/>
    <property type="evidence" value="ECO:0007669"/>
    <property type="project" value="UniProtKB-KW"/>
</dbReference>